<evidence type="ECO:0000313" key="1">
    <source>
        <dbReference type="EMBL" id="TDP90199.1"/>
    </source>
</evidence>
<dbReference type="RefSeq" id="WP_132203117.1">
    <property type="nucleotide sequence ID" value="NZ_JAOQNO010000001.1"/>
</dbReference>
<protein>
    <submittedName>
        <fullName evidence="1">Uncharacterized protein</fullName>
    </submittedName>
</protein>
<comment type="caution">
    <text evidence="1">The sequence shown here is derived from an EMBL/GenBank/DDBJ whole genome shotgun (WGS) entry which is preliminary data.</text>
</comment>
<dbReference type="EMBL" id="SNYA01000007">
    <property type="protein sequence ID" value="TDP90199.1"/>
    <property type="molecule type" value="Genomic_DNA"/>
</dbReference>
<name>A0A4R6RTF2_9MICO</name>
<organism evidence="1 2">
    <name type="scientific">Leucobacter luti</name>
    <dbReference type="NCBI Taxonomy" id="340320"/>
    <lineage>
        <taxon>Bacteria</taxon>
        <taxon>Bacillati</taxon>
        <taxon>Actinomycetota</taxon>
        <taxon>Actinomycetes</taxon>
        <taxon>Micrococcales</taxon>
        <taxon>Microbacteriaceae</taxon>
        <taxon>Leucobacter</taxon>
    </lineage>
</organism>
<accession>A0A4R6RTF2</accession>
<dbReference type="AlphaFoldDB" id="A0A4R6RTF2"/>
<dbReference type="OrthoDB" id="5121327at2"/>
<dbReference type="Proteomes" id="UP000295601">
    <property type="component" value="Unassembled WGS sequence"/>
</dbReference>
<reference evidence="1 2" key="1">
    <citation type="submission" date="2019-03" db="EMBL/GenBank/DDBJ databases">
        <title>Genomic analyses of the natural microbiome of Caenorhabditis elegans.</title>
        <authorList>
            <person name="Samuel B."/>
        </authorList>
    </citation>
    <scope>NUCLEOTIDE SEQUENCE [LARGE SCALE GENOMIC DNA]</scope>
    <source>
        <strain evidence="1 2">JUb18</strain>
    </source>
</reference>
<gene>
    <name evidence="1" type="ORF">EDF62_2767</name>
</gene>
<keyword evidence="2" id="KW-1185">Reference proteome</keyword>
<proteinExistence type="predicted"/>
<sequence length="76" mass="8547">MRKLLWLLNGAVLGFVAAHFVNQTPEGRRFFDRVNRGVNEFSRAFTTGYEAEAEADDAALADDVESALRELRDKDS</sequence>
<evidence type="ECO:0000313" key="2">
    <source>
        <dbReference type="Proteomes" id="UP000295601"/>
    </source>
</evidence>